<evidence type="ECO:0000313" key="8">
    <source>
        <dbReference type="Proteomes" id="UP000177141"/>
    </source>
</evidence>
<dbReference type="PANTHER" id="PTHR31632">
    <property type="entry name" value="IRON TRANSPORTER FTH1"/>
    <property type="match status" value="1"/>
</dbReference>
<organism evidence="7 8">
    <name type="scientific">Candidatus Roizmanbacteria bacterium RIFCSPLOWO2_01_FULL_38_12</name>
    <dbReference type="NCBI Taxonomy" id="1802061"/>
    <lineage>
        <taxon>Bacteria</taxon>
        <taxon>Candidatus Roizmaniibacteriota</taxon>
    </lineage>
</organism>
<dbReference type="Proteomes" id="UP000177141">
    <property type="component" value="Unassembled WGS sequence"/>
</dbReference>
<dbReference type="Pfam" id="PF03239">
    <property type="entry name" value="FTR1"/>
    <property type="match status" value="1"/>
</dbReference>
<evidence type="ECO:0000256" key="3">
    <source>
        <dbReference type="ARBA" id="ARBA00022692"/>
    </source>
</evidence>
<evidence type="ECO:0008006" key="9">
    <source>
        <dbReference type="Google" id="ProtNLM"/>
    </source>
</evidence>
<dbReference type="InterPro" id="IPR004923">
    <property type="entry name" value="FTR1/Fip1/EfeU"/>
</dbReference>
<keyword evidence="5 6" id="KW-0472">Membrane</keyword>
<evidence type="ECO:0000256" key="2">
    <source>
        <dbReference type="ARBA" id="ARBA00008333"/>
    </source>
</evidence>
<feature type="transmembrane region" description="Helical" evidence="6">
    <location>
        <begin position="120"/>
        <end position="145"/>
    </location>
</feature>
<keyword evidence="3 6" id="KW-0812">Transmembrane</keyword>
<evidence type="ECO:0000313" key="7">
    <source>
        <dbReference type="EMBL" id="OGK48337.1"/>
    </source>
</evidence>
<feature type="transmembrane region" description="Helical" evidence="6">
    <location>
        <begin position="12"/>
        <end position="30"/>
    </location>
</feature>
<sequence length="275" mass="30941">MIPSFLITFREIIEASLIVATIAGILVKLNQKKQLKTVWLATGAAALLSVMLLVFGTILGIKVQEVFELHEALIEGTLMVTTAIFITWAVFFLHNYFGAYKARLLQKIKNTVERQEQKGLFVLVFTSVFREGFEIVLFLSTIYFSSSPERILTGFVLGTIGGLILTYGLFTATVKLPVYQAFRLTSILLILFAAGLLGRGVHEFAEIGFVPELGKMVFGFLPAKGTFTADMLKALFGITQKMDYIQIMFYSVYVFFMTWWVFFRKGESVLKQKAN</sequence>
<evidence type="ECO:0000256" key="1">
    <source>
        <dbReference type="ARBA" id="ARBA00004141"/>
    </source>
</evidence>
<dbReference type="GO" id="GO:0033573">
    <property type="term" value="C:high-affinity iron permease complex"/>
    <property type="evidence" value="ECO:0007669"/>
    <property type="project" value="InterPro"/>
</dbReference>
<dbReference type="STRING" id="1802061.A3A93_01725"/>
<dbReference type="EMBL" id="MGAL01000017">
    <property type="protein sequence ID" value="OGK48337.1"/>
    <property type="molecule type" value="Genomic_DNA"/>
</dbReference>
<protein>
    <recommendedName>
        <fullName evidence="9">Iron permease</fullName>
    </recommendedName>
</protein>
<gene>
    <name evidence="7" type="ORF">A3A93_01725</name>
</gene>
<evidence type="ECO:0000256" key="5">
    <source>
        <dbReference type="ARBA" id="ARBA00023136"/>
    </source>
</evidence>
<feature type="transmembrane region" description="Helical" evidence="6">
    <location>
        <begin position="182"/>
        <end position="201"/>
    </location>
</feature>
<comment type="caution">
    <text evidence="7">The sequence shown here is derived from an EMBL/GenBank/DDBJ whole genome shotgun (WGS) entry which is preliminary data.</text>
</comment>
<reference evidence="7 8" key="1">
    <citation type="journal article" date="2016" name="Nat. Commun.">
        <title>Thousands of microbial genomes shed light on interconnected biogeochemical processes in an aquifer system.</title>
        <authorList>
            <person name="Anantharaman K."/>
            <person name="Brown C.T."/>
            <person name="Hug L.A."/>
            <person name="Sharon I."/>
            <person name="Castelle C.J."/>
            <person name="Probst A.J."/>
            <person name="Thomas B.C."/>
            <person name="Singh A."/>
            <person name="Wilkins M.J."/>
            <person name="Karaoz U."/>
            <person name="Brodie E.L."/>
            <person name="Williams K.H."/>
            <person name="Hubbard S.S."/>
            <person name="Banfield J.F."/>
        </authorList>
    </citation>
    <scope>NUCLEOTIDE SEQUENCE [LARGE SCALE GENOMIC DNA]</scope>
</reference>
<dbReference type="AlphaFoldDB" id="A0A1F7IYB6"/>
<proteinExistence type="inferred from homology"/>
<keyword evidence="4 6" id="KW-1133">Transmembrane helix</keyword>
<feature type="transmembrane region" description="Helical" evidence="6">
    <location>
        <begin position="78"/>
        <end position="99"/>
    </location>
</feature>
<evidence type="ECO:0000256" key="6">
    <source>
        <dbReference type="SAM" id="Phobius"/>
    </source>
</evidence>
<feature type="transmembrane region" description="Helical" evidence="6">
    <location>
        <begin position="37"/>
        <end position="58"/>
    </location>
</feature>
<feature type="transmembrane region" description="Helical" evidence="6">
    <location>
        <begin position="244"/>
        <end position="263"/>
    </location>
</feature>
<evidence type="ECO:0000256" key="4">
    <source>
        <dbReference type="ARBA" id="ARBA00022989"/>
    </source>
</evidence>
<dbReference type="GO" id="GO:0015093">
    <property type="term" value="F:ferrous iron transmembrane transporter activity"/>
    <property type="evidence" value="ECO:0007669"/>
    <property type="project" value="TreeGrafter"/>
</dbReference>
<accession>A0A1F7IYB6</accession>
<dbReference type="PANTHER" id="PTHR31632:SF2">
    <property type="entry name" value="PLASMA MEMBRANE IRON PERMEASE"/>
    <property type="match status" value="1"/>
</dbReference>
<comment type="similarity">
    <text evidence="2">Belongs to the oxidase-dependent Fe transporter (OFeT) (TC 9.A.10.1) family.</text>
</comment>
<feature type="transmembrane region" description="Helical" evidence="6">
    <location>
        <begin position="151"/>
        <end position="170"/>
    </location>
</feature>
<name>A0A1F7IYB6_9BACT</name>
<comment type="subcellular location">
    <subcellularLocation>
        <location evidence="1">Membrane</location>
        <topology evidence="1">Multi-pass membrane protein</topology>
    </subcellularLocation>
</comment>